<dbReference type="SUPFAM" id="SSF52540">
    <property type="entry name" value="P-loop containing nucleoside triphosphate hydrolases"/>
    <property type="match status" value="1"/>
</dbReference>
<dbReference type="PANTHER" id="PTHR13710">
    <property type="entry name" value="DNA HELICASE RECQ FAMILY MEMBER"/>
    <property type="match status" value="1"/>
</dbReference>
<dbReference type="EC" id="5.6.2.4" evidence="5"/>
<dbReference type="SMART" id="SM00487">
    <property type="entry name" value="DEXDc"/>
    <property type="match status" value="1"/>
</dbReference>
<sequence length="444" mass="50858">MARSRNVNEIFETIKHHHNIKFNLKEEQIKIIESVIDGKDTFCLLKTGFGKSVCFMIPPLILDQMYPDDKHTALVVSPLKALMLDQQNLCKEHNIKSVAIMGGTDIDLSDMTDSAVVFASPEAIMLRKWSSLLKKFQKRICLQVYDEAHCISSWGLDFRPDYRRVSELQSLIDAPTLAMTATATKKIQEDIYAVLSLSEKTEVISSLPDRPNIFLQMTTDCKEIYREELAWIVDMVKSKKVVTKKTIIYVRSLNVCYEMYIWMCISLGLDAFANEKTVENRLIEMFHANTDEASKTRLLETFISVNSKIRVLISTVAFGMGVNVPDVEIIVHWGLPPTALSYWQETGRCGRDGRPSYAICYAYKRSVTKCEDDLLKETSENNECTRYCILKSFLLDGMKKNVLEEIRKKKECDKKCAELCRCDFCMCCNSFDFLQMSEQNQAPS</sequence>
<reference evidence="8 9" key="1">
    <citation type="submission" date="2022-12" db="EMBL/GenBank/DDBJ databases">
        <title>Chromosome-level genome of Tegillarca granosa.</title>
        <authorList>
            <person name="Kim J."/>
        </authorList>
    </citation>
    <scope>NUCLEOTIDE SEQUENCE [LARGE SCALE GENOMIC DNA]</scope>
    <source>
        <strain evidence="8">Teg-2019</strain>
        <tissue evidence="8">Adductor muscle</tissue>
    </source>
</reference>
<feature type="domain" description="Helicase C-terminal" evidence="7">
    <location>
        <begin position="228"/>
        <end position="406"/>
    </location>
</feature>
<dbReference type="SMART" id="SM00490">
    <property type="entry name" value="HELICc"/>
    <property type="match status" value="1"/>
</dbReference>
<comment type="catalytic activity">
    <reaction evidence="4">
        <text>Couples ATP hydrolysis with the unwinding of duplex DNA by translocating in the 3'-5' direction.</text>
        <dbReference type="EC" id="5.6.2.4"/>
    </reaction>
</comment>
<dbReference type="PROSITE" id="PS51192">
    <property type="entry name" value="HELICASE_ATP_BIND_1"/>
    <property type="match status" value="1"/>
</dbReference>
<keyword evidence="2" id="KW-0547">Nucleotide-binding</keyword>
<evidence type="ECO:0000256" key="4">
    <source>
        <dbReference type="ARBA" id="ARBA00034617"/>
    </source>
</evidence>
<evidence type="ECO:0000256" key="1">
    <source>
        <dbReference type="ARBA" id="ARBA00005446"/>
    </source>
</evidence>
<name>A0ABQ9E1H4_TEGGR</name>
<organism evidence="8 9">
    <name type="scientific">Tegillarca granosa</name>
    <name type="common">Malaysian cockle</name>
    <name type="synonym">Anadara granosa</name>
    <dbReference type="NCBI Taxonomy" id="220873"/>
    <lineage>
        <taxon>Eukaryota</taxon>
        <taxon>Metazoa</taxon>
        <taxon>Spiralia</taxon>
        <taxon>Lophotrochozoa</taxon>
        <taxon>Mollusca</taxon>
        <taxon>Bivalvia</taxon>
        <taxon>Autobranchia</taxon>
        <taxon>Pteriomorphia</taxon>
        <taxon>Arcoida</taxon>
        <taxon>Arcoidea</taxon>
        <taxon>Arcidae</taxon>
        <taxon>Tegillarca</taxon>
    </lineage>
</organism>
<evidence type="ECO:0000256" key="5">
    <source>
        <dbReference type="ARBA" id="ARBA00034808"/>
    </source>
</evidence>
<evidence type="ECO:0000259" key="6">
    <source>
        <dbReference type="PROSITE" id="PS51192"/>
    </source>
</evidence>
<dbReference type="Pfam" id="PF00270">
    <property type="entry name" value="DEAD"/>
    <property type="match status" value="1"/>
</dbReference>
<evidence type="ECO:0000313" key="9">
    <source>
        <dbReference type="Proteomes" id="UP001217089"/>
    </source>
</evidence>
<proteinExistence type="inferred from homology"/>
<dbReference type="InterPro" id="IPR014001">
    <property type="entry name" value="Helicase_ATP-bd"/>
</dbReference>
<dbReference type="Pfam" id="PF00271">
    <property type="entry name" value="Helicase_C"/>
    <property type="match status" value="1"/>
</dbReference>
<evidence type="ECO:0000256" key="3">
    <source>
        <dbReference type="ARBA" id="ARBA00022840"/>
    </source>
</evidence>
<dbReference type="InterPro" id="IPR011545">
    <property type="entry name" value="DEAD/DEAH_box_helicase_dom"/>
</dbReference>
<dbReference type="Gene3D" id="3.40.50.300">
    <property type="entry name" value="P-loop containing nucleotide triphosphate hydrolases"/>
    <property type="match status" value="2"/>
</dbReference>
<dbReference type="CDD" id="cd17920">
    <property type="entry name" value="DEXHc_RecQ"/>
    <property type="match status" value="1"/>
</dbReference>
<dbReference type="InterPro" id="IPR027417">
    <property type="entry name" value="P-loop_NTPase"/>
</dbReference>
<evidence type="ECO:0000256" key="2">
    <source>
        <dbReference type="ARBA" id="ARBA00022741"/>
    </source>
</evidence>
<gene>
    <name evidence="8" type="ORF">KUTeg_023906</name>
</gene>
<dbReference type="PANTHER" id="PTHR13710:SF157">
    <property type="entry name" value="DNA HELICASE"/>
    <property type="match status" value="1"/>
</dbReference>
<accession>A0ABQ9E1H4</accession>
<comment type="similarity">
    <text evidence="1">Belongs to the helicase family. RecQ subfamily.</text>
</comment>
<keyword evidence="9" id="KW-1185">Reference proteome</keyword>
<dbReference type="PROSITE" id="PS51194">
    <property type="entry name" value="HELICASE_CTER"/>
    <property type="match status" value="1"/>
</dbReference>
<dbReference type="Proteomes" id="UP001217089">
    <property type="component" value="Unassembled WGS sequence"/>
</dbReference>
<protein>
    <recommendedName>
        <fullName evidence="5">DNA 3'-5' helicase</fullName>
        <ecNumber evidence="5">5.6.2.4</ecNumber>
    </recommendedName>
</protein>
<feature type="non-terminal residue" evidence="8">
    <location>
        <position position="444"/>
    </location>
</feature>
<comment type="caution">
    <text evidence="8">The sequence shown here is derived from an EMBL/GenBank/DDBJ whole genome shotgun (WGS) entry which is preliminary data.</text>
</comment>
<dbReference type="InterPro" id="IPR001650">
    <property type="entry name" value="Helicase_C-like"/>
</dbReference>
<feature type="domain" description="Helicase ATP-binding" evidence="6">
    <location>
        <begin position="32"/>
        <end position="201"/>
    </location>
</feature>
<dbReference type="EMBL" id="JARBDR010000923">
    <property type="protein sequence ID" value="KAJ8297375.1"/>
    <property type="molecule type" value="Genomic_DNA"/>
</dbReference>
<keyword evidence="3" id="KW-0067">ATP-binding</keyword>
<evidence type="ECO:0000313" key="8">
    <source>
        <dbReference type="EMBL" id="KAJ8297375.1"/>
    </source>
</evidence>
<evidence type="ECO:0000259" key="7">
    <source>
        <dbReference type="PROSITE" id="PS51194"/>
    </source>
</evidence>